<protein>
    <submittedName>
        <fullName evidence="2">Tyrosine-protein kinase Btk29A</fullName>
    </submittedName>
</protein>
<feature type="domain" description="PH" evidence="1">
    <location>
        <begin position="11"/>
        <end position="55"/>
    </location>
</feature>
<keyword evidence="2" id="KW-0418">Kinase</keyword>
<dbReference type="Pfam" id="PF00169">
    <property type="entry name" value="PH"/>
    <property type="match status" value="1"/>
</dbReference>
<dbReference type="SUPFAM" id="SSF50729">
    <property type="entry name" value="PH domain-like"/>
    <property type="match status" value="1"/>
</dbReference>
<dbReference type="InterPro" id="IPR011993">
    <property type="entry name" value="PH-like_dom_sf"/>
</dbReference>
<organism evidence="2 3">
    <name type="scientific">Eumeta variegata</name>
    <name type="common">Bagworm moth</name>
    <name type="synonym">Eumeta japonica</name>
    <dbReference type="NCBI Taxonomy" id="151549"/>
    <lineage>
        <taxon>Eukaryota</taxon>
        <taxon>Metazoa</taxon>
        <taxon>Ecdysozoa</taxon>
        <taxon>Arthropoda</taxon>
        <taxon>Hexapoda</taxon>
        <taxon>Insecta</taxon>
        <taxon>Pterygota</taxon>
        <taxon>Neoptera</taxon>
        <taxon>Endopterygota</taxon>
        <taxon>Lepidoptera</taxon>
        <taxon>Glossata</taxon>
        <taxon>Ditrysia</taxon>
        <taxon>Tineoidea</taxon>
        <taxon>Psychidae</taxon>
        <taxon>Oiketicinae</taxon>
        <taxon>Eumeta</taxon>
    </lineage>
</organism>
<dbReference type="Gene3D" id="2.30.29.30">
    <property type="entry name" value="Pleckstrin-homology domain (PH domain)/Phosphotyrosine-binding domain (PTB)"/>
    <property type="match status" value="1"/>
</dbReference>
<keyword evidence="2" id="KW-0808">Transferase</keyword>
<dbReference type="EMBL" id="BGZK01000011">
    <property type="protein sequence ID" value="GBP03844.1"/>
    <property type="molecule type" value="Genomic_DNA"/>
</dbReference>
<reference evidence="2 3" key="1">
    <citation type="journal article" date="2019" name="Commun. Biol.">
        <title>The bagworm genome reveals a unique fibroin gene that provides high tensile strength.</title>
        <authorList>
            <person name="Kono N."/>
            <person name="Nakamura H."/>
            <person name="Ohtoshi R."/>
            <person name="Tomita M."/>
            <person name="Numata K."/>
            <person name="Arakawa K."/>
        </authorList>
    </citation>
    <scope>NUCLEOTIDE SEQUENCE [LARGE SCALE GENOMIC DNA]</scope>
</reference>
<sequence>MAGTDYSEEEVICQTFMVKRSQNKKRFTPINYKERWFILTKSSLVYYDTDGEVNEAGGVELPTEVFPGSYSLVFQHEAKHCHVAKSLCRVSAFIATVFLLRIDLNASIKVGSDPPYNLFRFEQLIINYTLLVPPNTEKNFEPRIFGFSDDVDAWLGLPHDFLRFGLSYCIHFSLPVMMWCKKPFLFCC</sequence>
<dbReference type="Proteomes" id="UP000299102">
    <property type="component" value="Unassembled WGS sequence"/>
</dbReference>
<keyword evidence="3" id="KW-1185">Reference proteome</keyword>
<name>A0A4C1SPE6_EUMVA</name>
<comment type="caution">
    <text evidence="2">The sequence shown here is derived from an EMBL/GenBank/DDBJ whole genome shotgun (WGS) entry which is preliminary data.</text>
</comment>
<dbReference type="GO" id="GO:0016301">
    <property type="term" value="F:kinase activity"/>
    <property type="evidence" value="ECO:0007669"/>
    <property type="project" value="UniProtKB-KW"/>
</dbReference>
<gene>
    <name evidence="2" type="primary">Btk29A</name>
    <name evidence="2" type="ORF">EVAR_2534_1</name>
</gene>
<dbReference type="InterPro" id="IPR001849">
    <property type="entry name" value="PH_domain"/>
</dbReference>
<dbReference type="OrthoDB" id="28230at2759"/>
<accession>A0A4C1SPE6</accession>
<evidence type="ECO:0000313" key="2">
    <source>
        <dbReference type="EMBL" id="GBP03844.1"/>
    </source>
</evidence>
<dbReference type="AlphaFoldDB" id="A0A4C1SPE6"/>
<evidence type="ECO:0000313" key="3">
    <source>
        <dbReference type="Proteomes" id="UP000299102"/>
    </source>
</evidence>
<evidence type="ECO:0000259" key="1">
    <source>
        <dbReference type="Pfam" id="PF00169"/>
    </source>
</evidence>
<proteinExistence type="predicted"/>